<sequence length="214" mass="23730">MADKLQAPSKASKRPTNPVTCPDCGSTFSREPDLKRHIMHKVACPVENCHKSFRSDKGNEFMRHVEKEHPRLDYGSCHKYFQTQKDVSLPLPGLCIPGGPERTTAELHVVQTPAPLFQSSVMPMHDGSVYGANLSYAHSPSRNKHNEALQSSGFHIPPSWQNPMANVPSLNIEDPNFGAYMFDPSLAGTYHNQYPPSPADSTLHGAQVSQLNWL</sequence>
<dbReference type="InterPro" id="IPR013087">
    <property type="entry name" value="Znf_C2H2_type"/>
</dbReference>
<gene>
    <name evidence="3" type="ORF">TRUGW13939_07338</name>
</gene>
<organism evidence="3 4">
    <name type="scientific">Talaromyces rugulosus</name>
    <name type="common">Penicillium rugulosum</name>
    <dbReference type="NCBI Taxonomy" id="121627"/>
    <lineage>
        <taxon>Eukaryota</taxon>
        <taxon>Fungi</taxon>
        <taxon>Dikarya</taxon>
        <taxon>Ascomycota</taxon>
        <taxon>Pezizomycotina</taxon>
        <taxon>Eurotiomycetes</taxon>
        <taxon>Eurotiomycetidae</taxon>
        <taxon>Eurotiales</taxon>
        <taxon>Trichocomaceae</taxon>
        <taxon>Talaromyces</taxon>
        <taxon>Talaromyces sect. Islandici</taxon>
    </lineage>
</organism>
<name>A0A7H8R3I5_TALRU</name>
<evidence type="ECO:0000256" key="1">
    <source>
        <dbReference type="PROSITE-ProRule" id="PRU00042"/>
    </source>
</evidence>
<evidence type="ECO:0000259" key="2">
    <source>
        <dbReference type="PROSITE" id="PS50157"/>
    </source>
</evidence>
<keyword evidence="1" id="KW-0863">Zinc-finger</keyword>
<keyword evidence="1" id="KW-0862">Zinc</keyword>
<dbReference type="GO" id="GO:0008270">
    <property type="term" value="F:zinc ion binding"/>
    <property type="evidence" value="ECO:0007669"/>
    <property type="project" value="UniProtKB-KW"/>
</dbReference>
<dbReference type="RefSeq" id="XP_035346372.1">
    <property type="nucleotide sequence ID" value="XM_035490479.1"/>
</dbReference>
<accession>A0A7H8R3I5</accession>
<dbReference type="OrthoDB" id="6077919at2759"/>
<dbReference type="GeneID" id="55994831"/>
<dbReference type="AlphaFoldDB" id="A0A7H8R3I5"/>
<dbReference type="PROSITE" id="PS50157">
    <property type="entry name" value="ZINC_FINGER_C2H2_2"/>
    <property type="match status" value="1"/>
</dbReference>
<proteinExistence type="predicted"/>
<evidence type="ECO:0000313" key="4">
    <source>
        <dbReference type="Proteomes" id="UP000509510"/>
    </source>
</evidence>
<dbReference type="Proteomes" id="UP000509510">
    <property type="component" value="Chromosome IV"/>
</dbReference>
<dbReference type="Gene3D" id="3.30.160.60">
    <property type="entry name" value="Classic Zinc Finger"/>
    <property type="match status" value="1"/>
</dbReference>
<dbReference type="SMART" id="SM00355">
    <property type="entry name" value="ZnF_C2H2"/>
    <property type="match status" value="2"/>
</dbReference>
<reference evidence="4" key="1">
    <citation type="submission" date="2020-06" db="EMBL/GenBank/DDBJ databases">
        <title>A chromosome-scale genome assembly of Talaromyces rugulosus W13939.</title>
        <authorList>
            <person name="Wang B."/>
            <person name="Guo L."/>
            <person name="Ye K."/>
            <person name="Wang L."/>
        </authorList>
    </citation>
    <scope>NUCLEOTIDE SEQUENCE [LARGE SCALE GENOMIC DNA]</scope>
    <source>
        <strain evidence="4">W13939</strain>
    </source>
</reference>
<protein>
    <recommendedName>
        <fullName evidence="2">C2H2-type domain-containing protein</fullName>
    </recommendedName>
</protein>
<evidence type="ECO:0000313" key="3">
    <source>
        <dbReference type="EMBL" id="QKX60195.1"/>
    </source>
</evidence>
<keyword evidence="1" id="KW-0479">Metal-binding</keyword>
<dbReference type="KEGG" id="trg:TRUGW13939_07338"/>
<keyword evidence="4" id="KW-1185">Reference proteome</keyword>
<feature type="domain" description="C2H2-type" evidence="2">
    <location>
        <begin position="19"/>
        <end position="37"/>
    </location>
</feature>
<dbReference type="EMBL" id="CP055901">
    <property type="protein sequence ID" value="QKX60195.1"/>
    <property type="molecule type" value="Genomic_DNA"/>
</dbReference>